<evidence type="ECO:0000313" key="2">
    <source>
        <dbReference type="EMBL" id="MDQ0583750.1"/>
    </source>
</evidence>
<dbReference type="RefSeq" id="WP_307165633.1">
    <property type="nucleotide sequence ID" value="NZ_JAUSWV010000002.1"/>
</dbReference>
<gene>
    <name evidence="2" type="ORF">QF030_005928</name>
</gene>
<comment type="caution">
    <text evidence="2">The sequence shown here is derived from an EMBL/GenBank/DDBJ whole genome shotgun (WGS) entry which is preliminary data.</text>
</comment>
<proteinExistence type="predicted"/>
<sequence length="183" mass="19655">MDAGVAALLGAVAGALGAMGAGWISAWGTREQAKTQARADITRWHLQERQRVYTDFMRAAVTTGAALSGLTAVFRERDAGAAERRLQTCRGLISELTSTCALAILHGPQDVTALAINFCNAIDELLGLAEQWKNAIIADDQEKIDELSTEYDEMRDEINSCANEFAEAANAVLVKEEAAIEAL</sequence>
<evidence type="ECO:0000256" key="1">
    <source>
        <dbReference type="SAM" id="Coils"/>
    </source>
</evidence>
<reference evidence="2 3" key="1">
    <citation type="submission" date="2023-07" db="EMBL/GenBank/DDBJ databases">
        <title>Comparative genomics of wheat-associated soil bacteria to identify genetic determinants of phenazine resistance.</title>
        <authorList>
            <person name="Mouncey N."/>
        </authorList>
    </citation>
    <scope>NUCLEOTIDE SEQUENCE [LARGE SCALE GENOMIC DNA]</scope>
    <source>
        <strain evidence="2 3">B2I6</strain>
    </source>
</reference>
<evidence type="ECO:0000313" key="3">
    <source>
        <dbReference type="Proteomes" id="UP001230654"/>
    </source>
</evidence>
<dbReference type="Proteomes" id="UP001230654">
    <property type="component" value="Unassembled WGS sequence"/>
</dbReference>
<dbReference type="EMBL" id="JAUSWV010000002">
    <property type="protein sequence ID" value="MDQ0583750.1"/>
    <property type="molecule type" value="Genomic_DNA"/>
</dbReference>
<protein>
    <submittedName>
        <fullName evidence="2">Uncharacterized protein</fullName>
    </submittedName>
</protein>
<organism evidence="2 3">
    <name type="scientific">Streptomyces rishiriensis</name>
    <dbReference type="NCBI Taxonomy" id="68264"/>
    <lineage>
        <taxon>Bacteria</taxon>
        <taxon>Bacillati</taxon>
        <taxon>Actinomycetota</taxon>
        <taxon>Actinomycetes</taxon>
        <taxon>Kitasatosporales</taxon>
        <taxon>Streptomycetaceae</taxon>
        <taxon>Streptomyces</taxon>
    </lineage>
</organism>
<keyword evidence="1" id="KW-0175">Coiled coil</keyword>
<accession>A0ABU0NZ90</accession>
<feature type="coiled-coil region" evidence="1">
    <location>
        <begin position="137"/>
        <end position="171"/>
    </location>
</feature>
<name>A0ABU0NZ90_STRRH</name>
<keyword evidence="3" id="KW-1185">Reference proteome</keyword>